<keyword evidence="2" id="KW-0472">Membrane</keyword>
<feature type="transmembrane region" description="Helical" evidence="2">
    <location>
        <begin position="6"/>
        <end position="26"/>
    </location>
</feature>
<dbReference type="AlphaFoldDB" id="A0A5F1YDJ2"/>
<sequence length="98" mass="11907">MTYEEIFKLFITSLIAILGFFFRDIYRQFKSIKSVAYDSLERTKKLEVVIEYHEKRIEENNQTHKELRDVLHSLDKTCVKLTEAMEDMKEDLKEDRKR</sequence>
<gene>
    <name evidence="3" type="ORF">EHQ17_04690</name>
</gene>
<proteinExistence type="predicted"/>
<comment type="caution">
    <text evidence="3">The sequence shown here is derived from an EMBL/GenBank/DDBJ whole genome shotgun (WGS) entry which is preliminary data.</text>
</comment>
<organism evidence="3 4">
    <name type="scientific">Leptospira gomenensis</name>
    <dbReference type="NCBI Taxonomy" id="2484974"/>
    <lineage>
        <taxon>Bacteria</taxon>
        <taxon>Pseudomonadati</taxon>
        <taxon>Spirochaetota</taxon>
        <taxon>Spirochaetia</taxon>
        <taxon>Leptospirales</taxon>
        <taxon>Leptospiraceae</taxon>
        <taxon>Leptospira</taxon>
    </lineage>
</organism>
<evidence type="ECO:0000256" key="2">
    <source>
        <dbReference type="SAM" id="Phobius"/>
    </source>
</evidence>
<feature type="coiled-coil region" evidence="1">
    <location>
        <begin position="71"/>
        <end position="98"/>
    </location>
</feature>
<evidence type="ECO:0000313" key="4">
    <source>
        <dbReference type="Proteomes" id="UP000298277"/>
    </source>
</evidence>
<evidence type="ECO:0000256" key="1">
    <source>
        <dbReference type="SAM" id="Coils"/>
    </source>
</evidence>
<keyword evidence="2" id="KW-0812">Transmembrane</keyword>
<keyword evidence="4" id="KW-1185">Reference proteome</keyword>
<protein>
    <submittedName>
        <fullName evidence="3">Uncharacterized protein</fullName>
    </submittedName>
</protein>
<dbReference type="OrthoDB" id="9943464at2"/>
<keyword evidence="1" id="KW-0175">Coiled coil</keyword>
<evidence type="ECO:0000313" key="3">
    <source>
        <dbReference type="EMBL" id="TGK36214.1"/>
    </source>
</evidence>
<dbReference type="Proteomes" id="UP000298277">
    <property type="component" value="Unassembled WGS sequence"/>
</dbReference>
<dbReference type="EMBL" id="RQFA01000024">
    <property type="protein sequence ID" value="TGK36214.1"/>
    <property type="molecule type" value="Genomic_DNA"/>
</dbReference>
<keyword evidence="2" id="KW-1133">Transmembrane helix</keyword>
<dbReference type="RefSeq" id="WP_135595532.1">
    <property type="nucleotide sequence ID" value="NZ_RQEZ01000086.1"/>
</dbReference>
<accession>A0A5F1YDJ2</accession>
<name>A0A5F1YDJ2_9LEPT</name>
<reference evidence="3" key="1">
    <citation type="journal article" date="2019" name="PLoS Negl. Trop. Dis.">
        <title>Revisiting the worldwide diversity of Leptospira species in the environment.</title>
        <authorList>
            <person name="Vincent A.T."/>
            <person name="Schiettekatte O."/>
            <person name="Bourhy P."/>
            <person name="Veyrier F.J."/>
            <person name="Picardeau M."/>
        </authorList>
    </citation>
    <scope>NUCLEOTIDE SEQUENCE [LARGE SCALE GENOMIC DNA]</scope>
    <source>
        <strain evidence="3">201800299</strain>
    </source>
</reference>